<feature type="compositionally biased region" description="Low complexity" evidence="1">
    <location>
        <begin position="893"/>
        <end position="905"/>
    </location>
</feature>
<reference evidence="3" key="1">
    <citation type="journal article" date="2013" name="Genome Announc.">
        <title>Genome sequence of the basidiomycetous yeast Pseudozyma antarctica T-34, a producer of the glycolipid biosurfactants mannosylerythritol lipids.</title>
        <authorList>
            <person name="Morita T."/>
            <person name="Koike H."/>
            <person name="Koyama Y."/>
            <person name="Hagiwara H."/>
            <person name="Ito E."/>
            <person name="Fukuoka T."/>
            <person name="Imura T."/>
            <person name="Machida M."/>
            <person name="Kitamoto D."/>
        </authorList>
    </citation>
    <scope>NUCLEOTIDE SEQUENCE [LARGE SCALE GENOMIC DNA]</scope>
    <source>
        <strain evidence="3">T-34</strain>
    </source>
</reference>
<sequence>MSLLSPFGFGQKHSYFHVQLTIHELTNVPLVHGLFACKWKVKGAHSLASLQHSAAAAVHQQTTRVVSGVTRKHHGPTSKEPSGSSSSAHPTSDIQAIDHDSGASASLSLGPPHEHKKRIASGSSDAASIRSASSRRSHHHAIHKPAFLSNLLHHKDKDTDKPSDPQSSPPSPDPAPEDGGASVTPASPDDPRTTPSSPTVSRRDSTTSRKTSASNAKSTKDAARHKSFESHDHRVDPLLFFNQEPKGETDFVKVHEHRVDWGRDVQVGLRVGIGKPRASGQSDSSPTHSHHDSPAVSAKSSAKDLRSRNLRDQHLEDLSTAWGRLVNSELKLTIKQEMPEHTKSTTHPSVLGHVLLDLSEFAPEPPQLGSSGRHPHHHHHHHHHHPHHHHHGQHGHHHHHHHHHGEHSYRDRTCRSETRKFLLNGSKTNATVKLTITMTYLGGAREYYVPPISNGLMVNGLGSIVAPSLLEMHHDSPNARAGSERASSNGGSSESSSLRNEPIRASASIRNQSLVGTGLPSASSLSLSHMNSSFHSQHNLYGPPLKSIYAKKTWSNRIPTENLASEASGSESHAKKKSSRAPETAFYLGQTQADRAPDDVVNAIFKGIPVGGSHNGQLSEGVPSLRPLSARTVKSSRPASATEAADRTPLQKPGKTPNKVRPRVRTMSSASSLSKRSERSFSFGLSRSKDKDKEKDAAKQRGKQLENDKAKGKKGSVERSKATSSAEADSPTADKGQGFHLSVPGQDPGKWSSGRLVESPSASTEALRPSASATRVSAKRLSSVRWNIDGDDAASDELRRSQDTTPVAETFDQYERDRAAMPPPPSVVVNHAYIPIRAGGITAASSSAINLVDSSAEVPREQNDSTAGSKAEFLSPQPNSRSTPSAAARDSESASIRSFASSTSALDDDKKLKTSSHDLKGLYQAGLAIPQSLSTSTAVGLDRIKRTSRAIGQFAKDAVSSGRPGSRPSSSSGAALPTDSQGVAGRERRSKGNRGIEPSEAASKGWHGAGWLRPISTSPAPLPPGSPDLSSAESDGEFEDADVDGSSPAYHHGISHSSEGRRSSATDQTASSDAPATPRAAAVETFRPAHKRDKSFVSVYHDVDDEDWPEDSAKLMDQTITPSVLPMQAHPT</sequence>
<evidence type="ECO:0000256" key="1">
    <source>
        <dbReference type="SAM" id="MobiDB-lite"/>
    </source>
</evidence>
<dbReference type="Proteomes" id="UP000011976">
    <property type="component" value="Unassembled WGS sequence"/>
</dbReference>
<feature type="region of interest" description="Disordered" evidence="1">
    <location>
        <begin position="475"/>
        <end position="501"/>
    </location>
</feature>
<feature type="compositionally biased region" description="Low complexity" evidence="1">
    <location>
        <begin position="478"/>
        <end position="500"/>
    </location>
</feature>
<feature type="region of interest" description="Disordered" evidence="1">
    <location>
        <begin position="361"/>
        <end position="412"/>
    </location>
</feature>
<feature type="region of interest" description="Disordered" evidence="1">
    <location>
        <begin position="610"/>
        <end position="825"/>
    </location>
</feature>
<feature type="region of interest" description="Disordered" evidence="1">
    <location>
        <begin position="954"/>
        <end position="1088"/>
    </location>
</feature>
<feature type="region of interest" description="Disordered" evidence="1">
    <location>
        <begin position="154"/>
        <end position="230"/>
    </location>
</feature>
<dbReference type="PANTHER" id="PTHR21456:SF1">
    <property type="entry name" value="C2 NT-TYPE DOMAIN-CONTAINING PROTEIN"/>
    <property type="match status" value="1"/>
</dbReference>
<feature type="compositionally biased region" description="Acidic residues" evidence="1">
    <location>
        <begin position="1034"/>
        <end position="1043"/>
    </location>
</feature>
<dbReference type="PANTHER" id="PTHR21456">
    <property type="entry name" value="FAMILY WITH SEQUENCE SIMILARITY 102"/>
    <property type="match status" value="1"/>
</dbReference>
<protein>
    <recommendedName>
        <fullName evidence="4">C2 NT-type domain-containing protein</fullName>
    </recommendedName>
</protein>
<feature type="compositionally biased region" description="Low complexity" evidence="1">
    <location>
        <begin position="120"/>
        <end position="132"/>
    </location>
</feature>
<feature type="compositionally biased region" description="Low complexity" evidence="1">
    <location>
        <begin position="78"/>
        <end position="92"/>
    </location>
</feature>
<feature type="region of interest" description="Disordered" evidence="1">
    <location>
        <begin position="274"/>
        <end position="307"/>
    </location>
</feature>
<organism evidence="2 3">
    <name type="scientific">Pseudozyma antarctica (strain T-34)</name>
    <name type="common">Yeast</name>
    <name type="synonym">Candida antarctica</name>
    <dbReference type="NCBI Taxonomy" id="1151754"/>
    <lineage>
        <taxon>Eukaryota</taxon>
        <taxon>Fungi</taxon>
        <taxon>Dikarya</taxon>
        <taxon>Basidiomycota</taxon>
        <taxon>Ustilaginomycotina</taxon>
        <taxon>Ustilaginomycetes</taxon>
        <taxon>Ustilaginales</taxon>
        <taxon>Ustilaginaceae</taxon>
        <taxon>Moesziomyces</taxon>
    </lineage>
</organism>
<feature type="compositionally biased region" description="Low complexity" evidence="1">
    <location>
        <begin position="960"/>
        <end position="973"/>
    </location>
</feature>
<proteinExistence type="predicted"/>
<feature type="region of interest" description="Disordered" evidence="1">
    <location>
        <begin position="855"/>
        <end position="911"/>
    </location>
</feature>
<accession>M9MEB8</accession>
<feature type="compositionally biased region" description="Basic and acidic residues" evidence="1">
    <location>
        <begin position="218"/>
        <end position="230"/>
    </location>
</feature>
<evidence type="ECO:0008006" key="4">
    <source>
        <dbReference type="Google" id="ProtNLM"/>
    </source>
</evidence>
<dbReference type="InterPro" id="IPR039931">
    <property type="entry name" value="EEIG1/2-like"/>
</dbReference>
<dbReference type="OrthoDB" id="3365224at2759"/>
<dbReference type="AlphaFoldDB" id="M9MEB8"/>
<gene>
    <name evidence="2" type="ORF">PANT_14c00065</name>
</gene>
<feature type="compositionally biased region" description="Basic and acidic residues" evidence="1">
    <location>
        <begin position="154"/>
        <end position="163"/>
    </location>
</feature>
<feature type="region of interest" description="Disordered" evidence="1">
    <location>
        <begin position="564"/>
        <end position="583"/>
    </location>
</feature>
<name>M9MEB8_PSEA3</name>
<feature type="region of interest" description="Disordered" evidence="1">
    <location>
        <begin position="61"/>
        <end position="141"/>
    </location>
</feature>
<feature type="compositionally biased region" description="Basic residues" evidence="1">
    <location>
        <begin position="373"/>
        <end position="405"/>
    </location>
</feature>
<feature type="compositionally biased region" description="Low complexity" evidence="1">
    <location>
        <begin position="665"/>
        <end position="674"/>
    </location>
</feature>
<evidence type="ECO:0000313" key="3">
    <source>
        <dbReference type="Proteomes" id="UP000011976"/>
    </source>
</evidence>
<feature type="compositionally biased region" description="Low complexity" evidence="1">
    <location>
        <begin position="1065"/>
        <end position="1077"/>
    </location>
</feature>
<feature type="compositionally biased region" description="Basic and acidic residues" evidence="1">
    <location>
        <begin position="687"/>
        <end position="721"/>
    </location>
</feature>
<evidence type="ECO:0000313" key="2">
    <source>
        <dbReference type="EMBL" id="GAC75153.1"/>
    </source>
</evidence>
<dbReference type="EMBL" id="DF196780">
    <property type="protein sequence ID" value="GAC75153.1"/>
    <property type="molecule type" value="Genomic_DNA"/>
</dbReference>
<feature type="compositionally biased region" description="Polar residues" evidence="1">
    <location>
        <begin position="876"/>
        <end position="885"/>
    </location>
</feature>
<dbReference type="STRING" id="1151754.M9MEB8"/>